<dbReference type="Gene3D" id="3.40.50.1820">
    <property type="entry name" value="alpha/beta hydrolase"/>
    <property type="match status" value="1"/>
</dbReference>
<dbReference type="GO" id="GO:0047372">
    <property type="term" value="F:monoacylglycerol lipase activity"/>
    <property type="evidence" value="ECO:0007669"/>
    <property type="project" value="TreeGrafter"/>
</dbReference>
<feature type="compositionally biased region" description="Low complexity" evidence="1">
    <location>
        <begin position="33"/>
        <end position="50"/>
    </location>
</feature>
<feature type="domain" description="AB hydrolase-1" evidence="3">
    <location>
        <begin position="114"/>
        <end position="202"/>
    </location>
</feature>
<dbReference type="GO" id="GO:0004301">
    <property type="term" value="F:epoxide hydrolase activity"/>
    <property type="evidence" value="ECO:0007669"/>
    <property type="project" value="UniProtKB-EC"/>
</dbReference>
<feature type="signal peptide" evidence="2">
    <location>
        <begin position="1"/>
        <end position="23"/>
    </location>
</feature>
<sequence precursor="true">MLCVVVRCVCTAGCLLAAGTAVGAPPAAPMPVFDRASGSPPSVSVAPADSHGAGDGRVSTASCESGCDTARGGACGNGRSGGCLPPKAAAWLAGGQFFNDRGRPIFFRREGRGPTLLVIHGFPTSSYDYAEMWPALTARFDVIAVDLLGSGFSDKPFPYDYSVLEQANILERFTTALGVDRAHVLAHDYGGTVTQELLARQNEGRSSLCLESVTFLNGGLFIQAQCLTPIHYLFDSPLGVPVGALTCEPAFKCITKSFMGQAAKAGAVDLDGMWAILNYNRGQRVLHGIIQYLDERKQFERRWTAALAHARCPLAYVYGAEDKVSGDTIARRFSEVVPHAPVVRMCGVEHYPHTEAPARTAAIFHALHDGWGAPPAGAPAADRSDVPPPAPAPR</sequence>
<dbReference type="EC" id="3.3.2.10" evidence="4"/>
<keyword evidence="4" id="KW-0378">Hydrolase</keyword>
<dbReference type="InterPro" id="IPR000073">
    <property type="entry name" value="AB_hydrolase_1"/>
</dbReference>
<evidence type="ECO:0000313" key="5">
    <source>
        <dbReference type="Proteomes" id="UP000318741"/>
    </source>
</evidence>
<proteinExistence type="predicted"/>
<name>A0A517P9Q7_9PLAN</name>
<evidence type="ECO:0000256" key="2">
    <source>
        <dbReference type="SAM" id="SignalP"/>
    </source>
</evidence>
<organism evidence="4 5">
    <name type="scientific">Alienimonas californiensis</name>
    <dbReference type="NCBI Taxonomy" id="2527989"/>
    <lineage>
        <taxon>Bacteria</taxon>
        <taxon>Pseudomonadati</taxon>
        <taxon>Planctomycetota</taxon>
        <taxon>Planctomycetia</taxon>
        <taxon>Planctomycetales</taxon>
        <taxon>Planctomycetaceae</taxon>
        <taxon>Alienimonas</taxon>
    </lineage>
</organism>
<gene>
    <name evidence="4" type="ORF">CA12_22090</name>
</gene>
<reference evidence="4 5" key="1">
    <citation type="submission" date="2019-02" db="EMBL/GenBank/DDBJ databases">
        <title>Deep-cultivation of Planctomycetes and their phenomic and genomic characterization uncovers novel biology.</title>
        <authorList>
            <person name="Wiegand S."/>
            <person name="Jogler M."/>
            <person name="Boedeker C."/>
            <person name="Pinto D."/>
            <person name="Vollmers J."/>
            <person name="Rivas-Marin E."/>
            <person name="Kohn T."/>
            <person name="Peeters S.H."/>
            <person name="Heuer A."/>
            <person name="Rast P."/>
            <person name="Oberbeckmann S."/>
            <person name="Bunk B."/>
            <person name="Jeske O."/>
            <person name="Meyerdierks A."/>
            <person name="Storesund J.E."/>
            <person name="Kallscheuer N."/>
            <person name="Luecker S."/>
            <person name="Lage O.M."/>
            <person name="Pohl T."/>
            <person name="Merkel B.J."/>
            <person name="Hornburger P."/>
            <person name="Mueller R.-W."/>
            <person name="Bruemmer F."/>
            <person name="Labrenz M."/>
            <person name="Spormann A.M."/>
            <person name="Op den Camp H."/>
            <person name="Overmann J."/>
            <person name="Amann R."/>
            <person name="Jetten M.S.M."/>
            <person name="Mascher T."/>
            <person name="Medema M.H."/>
            <person name="Devos D.P."/>
            <person name="Kaster A.-K."/>
            <person name="Ovreas L."/>
            <person name="Rohde M."/>
            <person name="Galperin M.Y."/>
            <person name="Jogler C."/>
        </authorList>
    </citation>
    <scope>NUCLEOTIDE SEQUENCE [LARGE SCALE GENOMIC DNA]</scope>
    <source>
        <strain evidence="4 5">CA12</strain>
    </source>
</reference>
<dbReference type="GO" id="GO:0016020">
    <property type="term" value="C:membrane"/>
    <property type="evidence" value="ECO:0007669"/>
    <property type="project" value="TreeGrafter"/>
</dbReference>
<dbReference type="InterPro" id="IPR050266">
    <property type="entry name" value="AB_hydrolase_sf"/>
</dbReference>
<keyword evidence="2" id="KW-0732">Signal</keyword>
<dbReference type="InterPro" id="IPR029058">
    <property type="entry name" value="AB_hydrolase_fold"/>
</dbReference>
<dbReference type="SUPFAM" id="SSF53474">
    <property type="entry name" value="alpha/beta-Hydrolases"/>
    <property type="match status" value="1"/>
</dbReference>
<evidence type="ECO:0000259" key="3">
    <source>
        <dbReference type="Pfam" id="PF00561"/>
    </source>
</evidence>
<dbReference type="GO" id="GO:0046464">
    <property type="term" value="P:acylglycerol catabolic process"/>
    <property type="evidence" value="ECO:0007669"/>
    <property type="project" value="TreeGrafter"/>
</dbReference>
<dbReference type="EMBL" id="CP036265">
    <property type="protein sequence ID" value="QDT16111.1"/>
    <property type="molecule type" value="Genomic_DNA"/>
</dbReference>
<evidence type="ECO:0000313" key="4">
    <source>
        <dbReference type="EMBL" id="QDT16111.1"/>
    </source>
</evidence>
<dbReference type="PANTHER" id="PTHR43798:SF33">
    <property type="entry name" value="HYDROLASE, PUTATIVE (AFU_ORTHOLOGUE AFUA_2G14860)-RELATED"/>
    <property type="match status" value="1"/>
</dbReference>
<keyword evidence="5" id="KW-1185">Reference proteome</keyword>
<dbReference type="Pfam" id="PF00561">
    <property type="entry name" value="Abhydrolase_1"/>
    <property type="match status" value="1"/>
</dbReference>
<evidence type="ECO:0000256" key="1">
    <source>
        <dbReference type="SAM" id="MobiDB-lite"/>
    </source>
</evidence>
<feature type="chain" id="PRO_5021839239" evidence="2">
    <location>
        <begin position="24"/>
        <end position="394"/>
    </location>
</feature>
<dbReference type="KEGG" id="acaf:CA12_22090"/>
<dbReference type="AlphaFoldDB" id="A0A517P9Q7"/>
<protein>
    <submittedName>
        <fullName evidence="4">Soluble epoxide hydrolase</fullName>
        <ecNumber evidence="4">3.3.2.10</ecNumber>
    </submittedName>
</protein>
<feature type="region of interest" description="Disordered" evidence="1">
    <location>
        <begin position="33"/>
        <end position="57"/>
    </location>
</feature>
<accession>A0A517P9Q7</accession>
<feature type="region of interest" description="Disordered" evidence="1">
    <location>
        <begin position="374"/>
        <end position="394"/>
    </location>
</feature>
<dbReference type="Proteomes" id="UP000318741">
    <property type="component" value="Chromosome"/>
</dbReference>
<dbReference type="PANTHER" id="PTHR43798">
    <property type="entry name" value="MONOACYLGLYCEROL LIPASE"/>
    <property type="match status" value="1"/>
</dbReference>